<dbReference type="InterPro" id="IPR009057">
    <property type="entry name" value="Homeodomain-like_sf"/>
</dbReference>
<proteinExistence type="predicted"/>
<sequence length="105" mass="11370">MVSVVLGNLAAGVPQEDILRSYPSLDREPIRAAVAYAAELARERVVDLPARALCVRSKVDENLPEEADRLLKEAGHDASAIIAQGMAGDPIRTWRRYAGVSNGRC</sequence>
<dbReference type="Gene3D" id="1.10.10.10">
    <property type="entry name" value="Winged helix-like DNA-binding domain superfamily/Winged helix DNA-binding domain"/>
    <property type="match status" value="1"/>
</dbReference>
<name>A0A6J4QLU0_9ACTN</name>
<dbReference type="SUPFAM" id="SSF46689">
    <property type="entry name" value="Homeodomain-like"/>
    <property type="match status" value="1"/>
</dbReference>
<accession>A0A6J4QLU0</accession>
<evidence type="ECO:0000313" key="1">
    <source>
        <dbReference type="EMBL" id="CAA9448632.1"/>
    </source>
</evidence>
<reference evidence="1" key="1">
    <citation type="submission" date="2020-02" db="EMBL/GenBank/DDBJ databases">
        <authorList>
            <person name="Meier V. D."/>
        </authorList>
    </citation>
    <scope>NUCLEOTIDE SEQUENCE</scope>
    <source>
        <strain evidence="1">AVDCRST_MAG02</strain>
    </source>
</reference>
<dbReference type="InterPro" id="IPR036388">
    <property type="entry name" value="WH-like_DNA-bd_sf"/>
</dbReference>
<dbReference type="AlphaFoldDB" id="A0A6J4QLU0"/>
<gene>
    <name evidence="1" type="ORF">AVDCRST_MAG02-661</name>
</gene>
<organism evidence="1">
    <name type="scientific">uncultured Rubrobacteraceae bacterium</name>
    <dbReference type="NCBI Taxonomy" id="349277"/>
    <lineage>
        <taxon>Bacteria</taxon>
        <taxon>Bacillati</taxon>
        <taxon>Actinomycetota</taxon>
        <taxon>Rubrobacteria</taxon>
        <taxon>Rubrobacterales</taxon>
        <taxon>Rubrobacteraceae</taxon>
        <taxon>environmental samples</taxon>
    </lineage>
</organism>
<dbReference type="Pfam" id="PF04255">
    <property type="entry name" value="DUF433"/>
    <property type="match status" value="1"/>
</dbReference>
<protein>
    <recommendedName>
        <fullName evidence="2">DUF433 domain-containing protein</fullName>
    </recommendedName>
</protein>
<evidence type="ECO:0008006" key="2">
    <source>
        <dbReference type="Google" id="ProtNLM"/>
    </source>
</evidence>
<dbReference type="InterPro" id="IPR007367">
    <property type="entry name" value="DUF433"/>
</dbReference>
<dbReference type="EMBL" id="CADCVH010000021">
    <property type="protein sequence ID" value="CAA9448632.1"/>
    <property type="molecule type" value="Genomic_DNA"/>
</dbReference>